<proteinExistence type="predicted"/>
<accession>A0A2M3ZRU7</accession>
<sequence>MAVVAMGLICATSVPMVTNCGMACAQIPAMSGVPSTPTSRATLPTSVCVLRPASFCRTRPGWPASSVLRWQSTFPYPSIG</sequence>
<protein>
    <submittedName>
        <fullName evidence="1">Putative secreted peptide</fullName>
    </submittedName>
</protein>
<reference evidence="1" key="1">
    <citation type="submission" date="2018-01" db="EMBL/GenBank/DDBJ databases">
        <title>An insight into the sialome of Amazonian anophelines.</title>
        <authorList>
            <person name="Ribeiro J.M."/>
            <person name="Scarpassa V."/>
            <person name="Calvo E."/>
        </authorList>
    </citation>
    <scope>NUCLEOTIDE SEQUENCE</scope>
    <source>
        <tissue evidence="1">Salivary glands</tissue>
    </source>
</reference>
<dbReference type="EMBL" id="GGFM01010472">
    <property type="protein sequence ID" value="MBW31223.1"/>
    <property type="molecule type" value="Transcribed_RNA"/>
</dbReference>
<dbReference type="AlphaFoldDB" id="A0A2M3ZRU7"/>
<organism evidence="1">
    <name type="scientific">Anopheles braziliensis</name>
    <dbReference type="NCBI Taxonomy" id="58242"/>
    <lineage>
        <taxon>Eukaryota</taxon>
        <taxon>Metazoa</taxon>
        <taxon>Ecdysozoa</taxon>
        <taxon>Arthropoda</taxon>
        <taxon>Hexapoda</taxon>
        <taxon>Insecta</taxon>
        <taxon>Pterygota</taxon>
        <taxon>Neoptera</taxon>
        <taxon>Endopterygota</taxon>
        <taxon>Diptera</taxon>
        <taxon>Nematocera</taxon>
        <taxon>Culicoidea</taxon>
        <taxon>Culicidae</taxon>
        <taxon>Anophelinae</taxon>
        <taxon>Anopheles</taxon>
    </lineage>
</organism>
<name>A0A2M3ZRU7_9DIPT</name>
<evidence type="ECO:0000313" key="1">
    <source>
        <dbReference type="EMBL" id="MBW31223.1"/>
    </source>
</evidence>